<dbReference type="InterPro" id="IPR036397">
    <property type="entry name" value="RNaseH_sf"/>
</dbReference>
<evidence type="ECO:0000256" key="9">
    <source>
        <dbReference type="ARBA" id="ARBA00023172"/>
    </source>
</evidence>
<proteinExistence type="predicted"/>
<evidence type="ECO:0000313" key="11">
    <source>
        <dbReference type="EMBL" id="GJS58379.1"/>
    </source>
</evidence>
<dbReference type="PANTHER" id="PTHR42648:SF11">
    <property type="entry name" value="TRANSPOSON TY4-P GAG-POL POLYPROTEIN"/>
    <property type="match status" value="1"/>
</dbReference>
<evidence type="ECO:0000259" key="10">
    <source>
        <dbReference type="PROSITE" id="PS50994"/>
    </source>
</evidence>
<comment type="caution">
    <text evidence="11">The sequence shown here is derived from an EMBL/GenBank/DDBJ whole genome shotgun (WGS) entry which is preliminary data.</text>
</comment>
<name>A0ABQ4WZL5_9ASTR</name>
<dbReference type="InterPro" id="IPR039537">
    <property type="entry name" value="Retrotran_Ty1/copia-like"/>
</dbReference>
<keyword evidence="8" id="KW-0808">Transferase</keyword>
<evidence type="ECO:0000256" key="7">
    <source>
        <dbReference type="ARBA" id="ARBA00022918"/>
    </source>
</evidence>
<reference evidence="11" key="1">
    <citation type="journal article" date="2022" name="Int. J. Mol. Sci.">
        <title>Draft Genome of Tanacetum Coccineum: Genomic Comparison of Closely Related Tanacetum-Family Plants.</title>
        <authorList>
            <person name="Yamashiro T."/>
            <person name="Shiraishi A."/>
            <person name="Nakayama K."/>
            <person name="Satake H."/>
        </authorList>
    </citation>
    <scope>NUCLEOTIDE SEQUENCE</scope>
</reference>
<feature type="domain" description="Integrase catalytic" evidence="10">
    <location>
        <begin position="134"/>
        <end position="271"/>
    </location>
</feature>
<evidence type="ECO:0000256" key="6">
    <source>
        <dbReference type="ARBA" id="ARBA00022908"/>
    </source>
</evidence>
<dbReference type="PROSITE" id="PS50994">
    <property type="entry name" value="INTEGRASE"/>
    <property type="match status" value="1"/>
</dbReference>
<keyword evidence="3" id="KW-0255">Endonuclease</keyword>
<dbReference type="PANTHER" id="PTHR42648">
    <property type="entry name" value="TRANSPOSASE, PUTATIVE-RELATED"/>
    <property type="match status" value="1"/>
</dbReference>
<keyword evidence="9" id="KW-0233">DNA recombination</keyword>
<keyword evidence="12" id="KW-1185">Reference proteome</keyword>
<dbReference type="Pfam" id="PF13976">
    <property type="entry name" value="gag_pre-integrs"/>
    <property type="match status" value="1"/>
</dbReference>
<dbReference type="Pfam" id="PF00665">
    <property type="entry name" value="rve"/>
    <property type="match status" value="1"/>
</dbReference>
<dbReference type="InterPro" id="IPR012337">
    <property type="entry name" value="RNaseH-like_sf"/>
</dbReference>
<protein>
    <submittedName>
        <fullName evidence="11">Retrovirus-related pol polyprotein from transposon TNT 1-94</fullName>
    </submittedName>
</protein>
<keyword evidence="4" id="KW-0378">Hydrolase</keyword>
<dbReference type="InterPro" id="IPR025724">
    <property type="entry name" value="GAG-pre-integrase_dom"/>
</dbReference>
<keyword evidence="6" id="KW-0229">DNA integration</keyword>
<evidence type="ECO:0000256" key="8">
    <source>
        <dbReference type="ARBA" id="ARBA00022932"/>
    </source>
</evidence>
<reference evidence="11" key="2">
    <citation type="submission" date="2022-01" db="EMBL/GenBank/DDBJ databases">
        <authorList>
            <person name="Yamashiro T."/>
            <person name="Shiraishi A."/>
            <person name="Satake H."/>
            <person name="Nakayama K."/>
        </authorList>
    </citation>
    <scope>NUCLEOTIDE SEQUENCE</scope>
</reference>
<keyword evidence="8" id="KW-0239">DNA-directed DNA polymerase</keyword>
<evidence type="ECO:0000256" key="5">
    <source>
        <dbReference type="ARBA" id="ARBA00022842"/>
    </source>
</evidence>
<keyword evidence="1" id="KW-0540">Nuclease</keyword>
<evidence type="ECO:0000256" key="4">
    <source>
        <dbReference type="ARBA" id="ARBA00022801"/>
    </source>
</evidence>
<evidence type="ECO:0000256" key="1">
    <source>
        <dbReference type="ARBA" id="ARBA00022722"/>
    </source>
</evidence>
<accession>A0ABQ4WZL5</accession>
<keyword evidence="5" id="KW-0460">Magnesium</keyword>
<dbReference type="SUPFAM" id="SSF53098">
    <property type="entry name" value="Ribonuclease H-like"/>
    <property type="match status" value="1"/>
</dbReference>
<dbReference type="Proteomes" id="UP001151760">
    <property type="component" value="Unassembled WGS sequence"/>
</dbReference>
<organism evidence="11 12">
    <name type="scientific">Tanacetum coccineum</name>
    <dbReference type="NCBI Taxonomy" id="301880"/>
    <lineage>
        <taxon>Eukaryota</taxon>
        <taxon>Viridiplantae</taxon>
        <taxon>Streptophyta</taxon>
        <taxon>Embryophyta</taxon>
        <taxon>Tracheophyta</taxon>
        <taxon>Spermatophyta</taxon>
        <taxon>Magnoliopsida</taxon>
        <taxon>eudicotyledons</taxon>
        <taxon>Gunneridae</taxon>
        <taxon>Pentapetalae</taxon>
        <taxon>asterids</taxon>
        <taxon>campanulids</taxon>
        <taxon>Asterales</taxon>
        <taxon>Asteraceae</taxon>
        <taxon>Asteroideae</taxon>
        <taxon>Anthemideae</taxon>
        <taxon>Anthemidinae</taxon>
        <taxon>Tanacetum</taxon>
    </lineage>
</organism>
<keyword evidence="7" id="KW-0695">RNA-directed DNA polymerase</keyword>
<evidence type="ECO:0000256" key="3">
    <source>
        <dbReference type="ARBA" id="ARBA00022759"/>
    </source>
</evidence>
<gene>
    <name evidence="11" type="ORF">Tco_0653163</name>
</gene>
<dbReference type="InterPro" id="IPR001584">
    <property type="entry name" value="Integrase_cat-core"/>
</dbReference>
<dbReference type="EMBL" id="BQNB010009074">
    <property type="protein sequence ID" value="GJS58379.1"/>
    <property type="molecule type" value="Genomic_DNA"/>
</dbReference>
<keyword evidence="8" id="KW-0548">Nucleotidyltransferase</keyword>
<evidence type="ECO:0000256" key="2">
    <source>
        <dbReference type="ARBA" id="ARBA00022723"/>
    </source>
</evidence>
<sequence length="271" mass="31224">MTGDRSLLKNFIEKFMGTFGFGNDHFVAITGYNDYVQGNITVCRVYYVEGARESNLYTISISDMAASSPFCLLSKATSTKSWLWHRRLSHLNFGTINDLTKKDMVNGLPKFKYSKDHLCSTCERGKSKKSSHPPNLVPSTHSKLELLRMDLCRLIKVATINGKKYILVIVDDYYRFTWVYFLHTKDETLEIIKKSIAQVQLNYNAKVYKIRTDNGTEFKNAILKAHYEKLGIMQQFSTARTPQQGVVERRNRTLVEAARTMLIFSQLLEFL</sequence>
<dbReference type="Gene3D" id="3.30.420.10">
    <property type="entry name" value="Ribonuclease H-like superfamily/Ribonuclease H"/>
    <property type="match status" value="1"/>
</dbReference>
<keyword evidence="2" id="KW-0479">Metal-binding</keyword>
<evidence type="ECO:0000313" key="12">
    <source>
        <dbReference type="Proteomes" id="UP001151760"/>
    </source>
</evidence>